<accession>A0ABY4F5C0</accession>
<name>A0ABY4F5C0_9BACT</name>
<keyword evidence="2" id="KW-1185">Reference proteome</keyword>
<dbReference type="RefSeq" id="WP_244715026.1">
    <property type="nucleotide sequence ID" value="NZ_CP095049.1"/>
</dbReference>
<proteinExistence type="predicted"/>
<evidence type="ECO:0000313" key="2">
    <source>
        <dbReference type="Proteomes" id="UP000831785"/>
    </source>
</evidence>
<protein>
    <submittedName>
        <fullName evidence="1">Uncharacterized protein</fullName>
    </submittedName>
</protein>
<organism evidence="1 2">
    <name type="scientific">Hymenobacter cellulosivorans</name>
    <dbReference type="NCBI Taxonomy" id="2932249"/>
    <lineage>
        <taxon>Bacteria</taxon>
        <taxon>Pseudomonadati</taxon>
        <taxon>Bacteroidota</taxon>
        <taxon>Cytophagia</taxon>
        <taxon>Cytophagales</taxon>
        <taxon>Hymenobacteraceae</taxon>
        <taxon>Hymenobacter</taxon>
    </lineage>
</organism>
<sequence length="55" mass="6202">MKILLDFPPAGCICLEHLLPKWPLKDFIKGVVGLFGLTQQTAPSHCEADRWHDTN</sequence>
<dbReference type="Proteomes" id="UP000831785">
    <property type="component" value="Chromosome"/>
</dbReference>
<reference evidence="1 2" key="1">
    <citation type="submission" date="2022-04" db="EMBL/GenBank/DDBJ databases">
        <title>Hymenobacter sp. isolated from the air.</title>
        <authorList>
            <person name="Won M."/>
            <person name="Lee C.-M."/>
            <person name="Woen H.-Y."/>
            <person name="Kwon S.-W."/>
        </authorList>
    </citation>
    <scope>NUCLEOTIDE SEQUENCE [LARGE SCALE GENOMIC DNA]</scope>
    <source>
        <strain evidence="2">5116 S-27</strain>
    </source>
</reference>
<gene>
    <name evidence="1" type="ORF">MUN80_18375</name>
</gene>
<dbReference type="EMBL" id="CP095049">
    <property type="protein sequence ID" value="UOQ51718.1"/>
    <property type="molecule type" value="Genomic_DNA"/>
</dbReference>
<evidence type="ECO:0000313" key="1">
    <source>
        <dbReference type="EMBL" id="UOQ51718.1"/>
    </source>
</evidence>